<gene>
    <name evidence="4" type="ORF">Q5761_02360</name>
</gene>
<feature type="transmembrane region" description="Helical" evidence="2">
    <location>
        <begin position="87"/>
        <end position="107"/>
    </location>
</feature>
<evidence type="ECO:0000313" key="4">
    <source>
        <dbReference type="EMBL" id="WPD19535.1"/>
    </source>
</evidence>
<proteinExistence type="predicted"/>
<feature type="chain" id="PRO_5047077973" evidence="3">
    <location>
        <begin position="23"/>
        <end position="156"/>
    </location>
</feature>
<keyword evidence="5" id="KW-1185">Reference proteome</keyword>
<feature type="region of interest" description="Disordered" evidence="1">
    <location>
        <begin position="57"/>
        <end position="77"/>
    </location>
</feature>
<feature type="signal peptide" evidence="3">
    <location>
        <begin position="1"/>
        <end position="22"/>
    </location>
</feature>
<name>A0ABZ0QSW7_9FIRM</name>
<organism evidence="4 5">
    <name type="scientific">Thermaerobacter composti</name>
    <dbReference type="NCBI Taxonomy" id="554949"/>
    <lineage>
        <taxon>Bacteria</taxon>
        <taxon>Bacillati</taxon>
        <taxon>Bacillota</taxon>
        <taxon>Clostridia</taxon>
        <taxon>Eubacteriales</taxon>
        <taxon>Clostridiales Family XVII. Incertae Sedis</taxon>
        <taxon>Thermaerobacter</taxon>
    </lineage>
</organism>
<keyword evidence="2" id="KW-1133">Transmembrane helix</keyword>
<keyword evidence="2" id="KW-0472">Membrane</keyword>
<dbReference type="Pfam" id="PF14079">
    <property type="entry name" value="DUF4260"/>
    <property type="match status" value="1"/>
</dbReference>
<evidence type="ECO:0000256" key="2">
    <source>
        <dbReference type="SAM" id="Phobius"/>
    </source>
</evidence>
<evidence type="ECO:0000256" key="1">
    <source>
        <dbReference type="SAM" id="MobiDB-lite"/>
    </source>
</evidence>
<feature type="transmembrane region" description="Helical" evidence="2">
    <location>
        <begin position="32"/>
        <end position="50"/>
    </location>
</feature>
<protein>
    <submittedName>
        <fullName evidence="4">DUF4260 family protein</fullName>
    </submittedName>
</protein>
<dbReference type="Proteomes" id="UP001304683">
    <property type="component" value="Chromosome"/>
</dbReference>
<feature type="transmembrane region" description="Helical" evidence="2">
    <location>
        <begin position="113"/>
        <end position="131"/>
    </location>
</feature>
<sequence length="156" mass="17132">MARWWLRLEGLLLAVAAVAAHAAAGGRWAAFGVFFVLPGVIGAALFRWAARRLERDGVHGSAPAPGTGGRRRPAGEAPEPLVPRRWFVLYNAAHSTVLPLLLGLGGWWLAGRVYLPLLGWLAYIGLSRALGRGLRLYPYLRSTHLQLDEAPLRPRW</sequence>
<dbReference type="RefSeq" id="WP_318751045.1">
    <property type="nucleotide sequence ID" value="NZ_CP132508.1"/>
</dbReference>
<evidence type="ECO:0000313" key="5">
    <source>
        <dbReference type="Proteomes" id="UP001304683"/>
    </source>
</evidence>
<dbReference type="EMBL" id="CP132508">
    <property type="protein sequence ID" value="WPD19535.1"/>
    <property type="molecule type" value="Genomic_DNA"/>
</dbReference>
<keyword evidence="3" id="KW-0732">Signal</keyword>
<accession>A0ABZ0QSW7</accession>
<evidence type="ECO:0000256" key="3">
    <source>
        <dbReference type="SAM" id="SignalP"/>
    </source>
</evidence>
<keyword evidence="2" id="KW-0812">Transmembrane</keyword>
<dbReference type="InterPro" id="IPR025356">
    <property type="entry name" value="DUF4260"/>
</dbReference>
<reference evidence="4 5" key="1">
    <citation type="submission" date="2023-08" db="EMBL/GenBank/DDBJ databases">
        <title>Genome sequence of Thermaerobacter compostii strain Ins1, a spore-forming filamentous bacterium isolated from a deep geothermal reservoir.</title>
        <authorList>
            <person name="Bregnard D."/>
            <person name="Gonzalez D."/>
            <person name="Junier P."/>
        </authorList>
    </citation>
    <scope>NUCLEOTIDE SEQUENCE [LARGE SCALE GENOMIC DNA]</scope>
    <source>
        <strain evidence="4 5">Ins1</strain>
    </source>
</reference>